<keyword evidence="3 7" id="KW-1134">Transmembrane beta strand</keyword>
<dbReference type="PROSITE" id="PS52016">
    <property type="entry name" value="TONB_DEPENDENT_REC_3"/>
    <property type="match status" value="1"/>
</dbReference>
<dbReference type="Proteomes" id="UP000198648">
    <property type="component" value="Unassembled WGS sequence"/>
</dbReference>
<evidence type="ECO:0000256" key="2">
    <source>
        <dbReference type="ARBA" id="ARBA00022448"/>
    </source>
</evidence>
<proteinExistence type="inferred from homology"/>
<dbReference type="InterPro" id="IPR012910">
    <property type="entry name" value="Plug_dom"/>
</dbReference>
<dbReference type="InterPro" id="IPR039426">
    <property type="entry name" value="TonB-dep_rcpt-like"/>
</dbReference>
<keyword evidence="11" id="KW-1185">Reference proteome</keyword>
<organism evidence="10 11">
    <name type="scientific">Flavobacterium urocaniciphilum</name>
    <dbReference type="NCBI Taxonomy" id="1299341"/>
    <lineage>
        <taxon>Bacteria</taxon>
        <taxon>Pseudomonadati</taxon>
        <taxon>Bacteroidota</taxon>
        <taxon>Flavobacteriia</taxon>
        <taxon>Flavobacteriales</taxon>
        <taxon>Flavobacteriaceae</taxon>
        <taxon>Flavobacterium</taxon>
    </lineage>
</organism>
<dbReference type="NCBIfam" id="TIGR04056">
    <property type="entry name" value="OMP_RagA_SusC"/>
    <property type="match status" value="1"/>
</dbReference>
<dbReference type="STRING" id="1299341.SAMN05444005_10462"/>
<dbReference type="Gene3D" id="2.40.170.20">
    <property type="entry name" value="TonB-dependent receptor, beta-barrel domain"/>
    <property type="match status" value="1"/>
</dbReference>
<gene>
    <name evidence="10" type="ORF">SAMN05444005_10462</name>
</gene>
<dbReference type="InterPro" id="IPR023996">
    <property type="entry name" value="TonB-dep_OMP_SusC/RagA"/>
</dbReference>
<comment type="subcellular location">
    <subcellularLocation>
        <location evidence="1 7">Cell outer membrane</location>
        <topology evidence="1 7">Multi-pass membrane protein</topology>
    </subcellularLocation>
</comment>
<keyword evidence="8" id="KW-0732">Signal</keyword>
<evidence type="ECO:0000256" key="4">
    <source>
        <dbReference type="ARBA" id="ARBA00022692"/>
    </source>
</evidence>
<dbReference type="InterPro" id="IPR008969">
    <property type="entry name" value="CarboxyPept-like_regulatory"/>
</dbReference>
<dbReference type="GO" id="GO:0009279">
    <property type="term" value="C:cell outer membrane"/>
    <property type="evidence" value="ECO:0007669"/>
    <property type="project" value="UniProtKB-SubCell"/>
</dbReference>
<dbReference type="EMBL" id="FOEI01000004">
    <property type="protein sequence ID" value="SEP96543.1"/>
    <property type="molecule type" value="Genomic_DNA"/>
</dbReference>
<dbReference type="AlphaFoldDB" id="A0A1H9C6T6"/>
<feature type="domain" description="TonB-dependent receptor plug" evidence="9">
    <location>
        <begin position="116"/>
        <end position="223"/>
    </location>
</feature>
<evidence type="ECO:0000256" key="3">
    <source>
        <dbReference type="ARBA" id="ARBA00022452"/>
    </source>
</evidence>
<evidence type="ECO:0000256" key="7">
    <source>
        <dbReference type="PROSITE-ProRule" id="PRU01360"/>
    </source>
</evidence>
<dbReference type="OrthoDB" id="9768177at2"/>
<evidence type="ECO:0000256" key="1">
    <source>
        <dbReference type="ARBA" id="ARBA00004571"/>
    </source>
</evidence>
<reference evidence="10 11" key="1">
    <citation type="submission" date="2016-10" db="EMBL/GenBank/DDBJ databases">
        <authorList>
            <person name="de Groot N.N."/>
        </authorList>
    </citation>
    <scope>NUCLEOTIDE SEQUENCE [LARGE SCALE GENOMIC DNA]</scope>
    <source>
        <strain evidence="10 11">DSM 27078</strain>
    </source>
</reference>
<keyword evidence="2 7" id="KW-0813">Transport</keyword>
<dbReference type="SUPFAM" id="SSF49464">
    <property type="entry name" value="Carboxypeptidase regulatory domain-like"/>
    <property type="match status" value="1"/>
</dbReference>
<comment type="similarity">
    <text evidence="7">Belongs to the TonB-dependent receptor family.</text>
</comment>
<protein>
    <submittedName>
        <fullName evidence="10">TonB-linked outer membrane protein, SusC/RagA family</fullName>
    </submittedName>
</protein>
<dbReference type="InterPro" id="IPR037066">
    <property type="entry name" value="Plug_dom_sf"/>
</dbReference>
<accession>A0A1H9C6T6</accession>
<evidence type="ECO:0000256" key="5">
    <source>
        <dbReference type="ARBA" id="ARBA00023136"/>
    </source>
</evidence>
<keyword evidence="6 7" id="KW-0998">Cell outer membrane</keyword>
<evidence type="ECO:0000259" key="9">
    <source>
        <dbReference type="Pfam" id="PF07715"/>
    </source>
</evidence>
<name>A0A1H9C6T6_9FLAO</name>
<evidence type="ECO:0000256" key="6">
    <source>
        <dbReference type="ARBA" id="ARBA00023237"/>
    </source>
</evidence>
<feature type="signal peptide" evidence="8">
    <location>
        <begin position="1"/>
        <end position="22"/>
    </location>
</feature>
<sequence>MRKKLTQLTLLLFLLATQIFYGQEKNVTGKVLDQEGKALLGASVIVKETNKGTQTDANGNFTIKVSPTQTLLITYLGLKPQEISGGASDFTITLEDNAKAIDAIVVTALGIKRKPDEITASTHIVKTGELNQAKATNAAIGLIGKVSGLQINTVNNGVNPDTRIQLRGFRSISGNNEALIVINGVVSTAGAFAELNPEIIESVNIMKGSSGAALYGSQGSNGVIIVTTKKGNKNAEKFKVTLNSSFSFDQLAYIPEVQTRFGQGYQGAQDFTENTNWGPELDGSLQPTGLAQNLYTYEARKNNIKDFFNIGSTALNSVAISSGDENGYMTFAVGNQNTEGIIPGDVFKKNNFNLSAGKTAGKLSVSGNMRYTASNANTAGGVESSIYNSLLQVPVNVPISEFSSGNQAEHWTYWELSPFWRLKNERRQTKAQTFEGVAELNYKFNKNISAIYRGSFRSVSSNSSRFFNGYTQPVVYWDSPMSYTSSYFASNDNSRRIYSDIMLNFDYDLTDDISFKANIGNNITNFETNFLSMEGQNLIVPGLYNISNITGNATPTDFKSRQRGYAYFANVDLGYKDFLFLNLTGRKEWTSVLSKNNNSFFYPSAGMSFIPTKAFEGFGGDILNYMKVSASIVKVGNAVVSPYDINDRFGTATGAGFPYADINSFVQNLNITDRNLVNEDNLSTELNLNLEFLKRRITLDASYYSSKNSNQIIEISPSTASGANAATINVGETKSTGLELDLGLTPFKTKDFSWDLKLSYSAPKTTVTKVSENSKEVPVGQFLGTVGIKAIEGQQFPMIVGTGYARDENGNVIIDAATGDPLKASNVNLGKTTPDYILGLTTNMKYKNVKLSAVFDYRTGHVFYAGTKDDLIQNGSDVVTAENGREPFIFPNSVIETAPGVYTANTSVTTSGDQNYFTGIYREIDENFVLDATAFKCREIALSYDFSKKALNNTFLDSLSIGFNVRNAFMVLPKENRHYSDPEFSFTTGNNVGLSTSSQGPSTRTYGFNVNISF</sequence>
<feature type="chain" id="PRO_5011605681" evidence="8">
    <location>
        <begin position="23"/>
        <end position="1014"/>
    </location>
</feature>
<dbReference type="InterPro" id="IPR036942">
    <property type="entry name" value="Beta-barrel_TonB_sf"/>
</dbReference>
<evidence type="ECO:0000313" key="11">
    <source>
        <dbReference type="Proteomes" id="UP000198648"/>
    </source>
</evidence>
<dbReference type="Pfam" id="PF07715">
    <property type="entry name" value="Plug"/>
    <property type="match status" value="1"/>
</dbReference>
<dbReference type="RefSeq" id="WP_091467642.1">
    <property type="nucleotide sequence ID" value="NZ_FOEI01000004.1"/>
</dbReference>
<dbReference type="Pfam" id="PF13715">
    <property type="entry name" value="CarbopepD_reg_2"/>
    <property type="match status" value="1"/>
</dbReference>
<evidence type="ECO:0000313" key="10">
    <source>
        <dbReference type="EMBL" id="SEP96543.1"/>
    </source>
</evidence>
<keyword evidence="4 7" id="KW-0812">Transmembrane</keyword>
<dbReference type="Gene3D" id="2.170.130.10">
    <property type="entry name" value="TonB-dependent receptor, plug domain"/>
    <property type="match status" value="1"/>
</dbReference>
<dbReference type="Gene3D" id="2.60.40.1120">
    <property type="entry name" value="Carboxypeptidase-like, regulatory domain"/>
    <property type="match status" value="1"/>
</dbReference>
<dbReference type="SUPFAM" id="SSF56935">
    <property type="entry name" value="Porins"/>
    <property type="match status" value="1"/>
</dbReference>
<evidence type="ECO:0000256" key="8">
    <source>
        <dbReference type="SAM" id="SignalP"/>
    </source>
</evidence>
<keyword evidence="5 7" id="KW-0472">Membrane</keyword>